<evidence type="ECO:0000313" key="1">
    <source>
        <dbReference type="EMBL" id="VAW09459.1"/>
    </source>
</evidence>
<organism evidence="1">
    <name type="scientific">hydrothermal vent metagenome</name>
    <dbReference type="NCBI Taxonomy" id="652676"/>
    <lineage>
        <taxon>unclassified sequences</taxon>
        <taxon>metagenomes</taxon>
        <taxon>ecological metagenomes</taxon>
    </lineage>
</organism>
<sequence length="159" mass="17335">MPSAGFQRFLEYPTTTGSTPARVHQQLMALVGLLNRQQRVLERLVFKLSEATLLVGAGEDRFLGYMVDEVGDAQDEVGVIDAMRALLVGDIAESLGLDIDTVSLGEIVRHAPDNIGPILESQHKHLLALLDEMESVAEQGTVSVGSKLRRVSNSIDRIQ</sequence>
<protein>
    <submittedName>
        <fullName evidence="1">Uncharacterized protein</fullName>
    </submittedName>
</protein>
<dbReference type="EMBL" id="UOEK01000584">
    <property type="protein sequence ID" value="VAW09459.1"/>
    <property type="molecule type" value="Genomic_DNA"/>
</dbReference>
<feature type="non-terminal residue" evidence="1">
    <location>
        <position position="159"/>
    </location>
</feature>
<proteinExistence type="predicted"/>
<gene>
    <name evidence="1" type="ORF">MNBD_ACTINO02-2195</name>
</gene>
<accession>A0A3B0TBI9</accession>
<reference evidence="1" key="1">
    <citation type="submission" date="2018-06" db="EMBL/GenBank/DDBJ databases">
        <authorList>
            <person name="Zhirakovskaya E."/>
        </authorList>
    </citation>
    <scope>NUCLEOTIDE SEQUENCE</scope>
</reference>
<dbReference type="AlphaFoldDB" id="A0A3B0TBI9"/>
<name>A0A3B0TBI9_9ZZZZ</name>